<keyword evidence="3" id="KW-1185">Reference proteome</keyword>
<dbReference type="EMBL" id="SUKA01000003">
    <property type="protein sequence ID" value="TJY66095.1"/>
    <property type="molecule type" value="Genomic_DNA"/>
</dbReference>
<dbReference type="PANTHER" id="PTHR11803:SF58">
    <property type="entry name" value="PROTEIN HMF1-RELATED"/>
    <property type="match status" value="1"/>
</dbReference>
<dbReference type="SUPFAM" id="SSF55298">
    <property type="entry name" value="YjgF-like"/>
    <property type="match status" value="1"/>
</dbReference>
<comment type="similarity">
    <text evidence="1">Belongs to the RutC family.</text>
</comment>
<reference evidence="2 3" key="1">
    <citation type="submission" date="2019-04" db="EMBL/GenBank/DDBJ databases">
        <title>Sphingobacterium olei sp. nov., isolated from oil-contaminated soil.</title>
        <authorList>
            <person name="Liu B."/>
        </authorList>
    </citation>
    <scope>NUCLEOTIDE SEQUENCE [LARGE SCALE GENOMIC DNA]</scope>
    <source>
        <strain evidence="2 3">Y3L14</strain>
    </source>
</reference>
<organism evidence="2 3">
    <name type="scientific">Sphingobacterium alkalisoli</name>
    <dbReference type="NCBI Taxonomy" id="1874115"/>
    <lineage>
        <taxon>Bacteria</taxon>
        <taxon>Pseudomonadati</taxon>
        <taxon>Bacteroidota</taxon>
        <taxon>Sphingobacteriia</taxon>
        <taxon>Sphingobacteriales</taxon>
        <taxon>Sphingobacteriaceae</taxon>
        <taxon>Sphingobacterium</taxon>
    </lineage>
</organism>
<accession>A0A4U0H370</accession>
<dbReference type="OrthoDB" id="573013at2"/>
<sequence length="137" mass="15688">MTRINHKNPENLFDPTPYAFCHSTHTMSPGRFIFISGQSGGQDLEHTLSNNFKTQVHYALINLKTVLDDNNLAPEDVLKITVLIVDHNEDKLKIWTEEMKEIWKNQKYPASTLIPVPRLALDNMLIEVDAIAFKAEK</sequence>
<protein>
    <submittedName>
        <fullName evidence="2">RidA family protein</fullName>
    </submittedName>
</protein>
<dbReference type="InterPro" id="IPR035959">
    <property type="entry name" value="RutC-like_sf"/>
</dbReference>
<gene>
    <name evidence="2" type="ORF">FAZ19_12940</name>
</gene>
<dbReference type="GO" id="GO:0005829">
    <property type="term" value="C:cytosol"/>
    <property type="evidence" value="ECO:0007669"/>
    <property type="project" value="TreeGrafter"/>
</dbReference>
<dbReference type="InterPro" id="IPR006175">
    <property type="entry name" value="YjgF/YER057c/UK114"/>
</dbReference>
<dbReference type="AlphaFoldDB" id="A0A4U0H370"/>
<dbReference type="CDD" id="cd00448">
    <property type="entry name" value="YjgF_YER057c_UK114_family"/>
    <property type="match status" value="1"/>
</dbReference>
<evidence type="ECO:0000256" key="1">
    <source>
        <dbReference type="ARBA" id="ARBA00010552"/>
    </source>
</evidence>
<dbReference type="PANTHER" id="PTHR11803">
    <property type="entry name" value="2-IMINOBUTANOATE/2-IMINOPROPANOATE DEAMINASE RIDA"/>
    <property type="match status" value="1"/>
</dbReference>
<dbReference type="RefSeq" id="WP_136821224.1">
    <property type="nucleotide sequence ID" value="NZ_BMJX01000003.1"/>
</dbReference>
<evidence type="ECO:0000313" key="2">
    <source>
        <dbReference type="EMBL" id="TJY66095.1"/>
    </source>
</evidence>
<dbReference type="Proteomes" id="UP000309872">
    <property type="component" value="Unassembled WGS sequence"/>
</dbReference>
<evidence type="ECO:0000313" key="3">
    <source>
        <dbReference type="Proteomes" id="UP000309872"/>
    </source>
</evidence>
<dbReference type="Pfam" id="PF01042">
    <property type="entry name" value="Ribonuc_L-PSP"/>
    <property type="match status" value="1"/>
</dbReference>
<comment type="caution">
    <text evidence="2">The sequence shown here is derived from an EMBL/GenBank/DDBJ whole genome shotgun (WGS) entry which is preliminary data.</text>
</comment>
<name>A0A4U0H370_9SPHI</name>
<dbReference type="Gene3D" id="3.30.1330.40">
    <property type="entry name" value="RutC-like"/>
    <property type="match status" value="1"/>
</dbReference>
<proteinExistence type="inferred from homology"/>
<dbReference type="GO" id="GO:0019239">
    <property type="term" value="F:deaminase activity"/>
    <property type="evidence" value="ECO:0007669"/>
    <property type="project" value="TreeGrafter"/>
</dbReference>